<feature type="region of interest" description="Disordered" evidence="6">
    <location>
        <begin position="340"/>
        <end position="361"/>
    </location>
</feature>
<dbReference type="InterPro" id="IPR009081">
    <property type="entry name" value="PP-bd_ACP"/>
</dbReference>
<dbReference type="SMART" id="SM00827">
    <property type="entry name" value="PKS_AT"/>
    <property type="match status" value="1"/>
</dbReference>
<keyword evidence="2" id="KW-0597">Phosphoprotein</keyword>
<dbReference type="InterPro" id="IPR001227">
    <property type="entry name" value="Ac_transferase_dom_sf"/>
</dbReference>
<protein>
    <recommendedName>
        <fullName evidence="12">Carrier domain-containing protein</fullName>
    </recommendedName>
</protein>
<dbReference type="Pfam" id="PF02801">
    <property type="entry name" value="Ketoacyl-synt_C"/>
    <property type="match status" value="1"/>
</dbReference>
<dbReference type="PANTHER" id="PTHR43775:SF40">
    <property type="entry name" value="NORSOLORINIC ACID SYNTHASE STCA"/>
    <property type="match status" value="1"/>
</dbReference>
<dbReference type="SUPFAM" id="SSF53901">
    <property type="entry name" value="Thiolase-like"/>
    <property type="match status" value="1"/>
</dbReference>
<keyword evidence="4" id="KW-0012">Acyltransferase</keyword>
<dbReference type="FunFam" id="3.40.47.10:FF:000031">
    <property type="entry name" value="Sterigmatocystin biosynthesis polyketide synthase"/>
    <property type="match status" value="1"/>
</dbReference>
<dbReference type="InterPro" id="IPR049900">
    <property type="entry name" value="PKS_mFAS_DH"/>
</dbReference>
<dbReference type="PANTHER" id="PTHR43775">
    <property type="entry name" value="FATTY ACID SYNTHASE"/>
    <property type="match status" value="1"/>
</dbReference>
<comment type="caution">
    <text evidence="10">The sequence shown here is derived from an EMBL/GenBank/DDBJ whole genome shotgun (WGS) entry which is preliminary data.</text>
</comment>
<proteinExistence type="predicted"/>
<dbReference type="GO" id="GO:0004315">
    <property type="term" value="F:3-oxoacyl-[acyl-carrier-protein] synthase activity"/>
    <property type="evidence" value="ECO:0007669"/>
    <property type="project" value="InterPro"/>
</dbReference>
<dbReference type="Gene3D" id="3.30.70.3290">
    <property type="match status" value="1"/>
</dbReference>
<dbReference type="InterPro" id="IPR036736">
    <property type="entry name" value="ACP-like_sf"/>
</dbReference>
<feature type="domain" description="Carrier" evidence="7">
    <location>
        <begin position="1740"/>
        <end position="1815"/>
    </location>
</feature>
<dbReference type="Gene3D" id="3.40.366.10">
    <property type="entry name" value="Malonyl-Coenzyme A Acyl Carrier Protein, domain 2"/>
    <property type="match status" value="2"/>
</dbReference>
<dbReference type="InterPro" id="IPR016035">
    <property type="entry name" value="Acyl_Trfase/lysoPLipase"/>
</dbReference>
<dbReference type="PROSITE" id="PS52004">
    <property type="entry name" value="KS3_2"/>
    <property type="match status" value="1"/>
</dbReference>
<dbReference type="InterPro" id="IPR014030">
    <property type="entry name" value="Ketoacyl_synth_N"/>
</dbReference>
<evidence type="ECO:0000256" key="3">
    <source>
        <dbReference type="ARBA" id="ARBA00022679"/>
    </source>
</evidence>
<dbReference type="Gene3D" id="3.40.50.720">
    <property type="entry name" value="NAD(P)-binding Rossmann-like Domain"/>
    <property type="match status" value="1"/>
</dbReference>
<dbReference type="InterPro" id="IPR014043">
    <property type="entry name" value="Acyl_transferase_dom"/>
</dbReference>
<dbReference type="EMBL" id="MLQL01000011">
    <property type="protein sequence ID" value="OQE23412.1"/>
    <property type="molecule type" value="Genomic_DNA"/>
</dbReference>
<dbReference type="Pfam" id="PF07993">
    <property type="entry name" value="NAD_binding_4"/>
    <property type="match status" value="1"/>
</dbReference>
<evidence type="ECO:0000256" key="6">
    <source>
        <dbReference type="SAM" id="MobiDB-lite"/>
    </source>
</evidence>
<dbReference type="SUPFAM" id="SSF47336">
    <property type="entry name" value="ACP-like"/>
    <property type="match status" value="2"/>
</dbReference>
<dbReference type="InterPro" id="IPR018201">
    <property type="entry name" value="Ketoacyl_synth_AS"/>
</dbReference>
<dbReference type="GO" id="GO:0004312">
    <property type="term" value="F:fatty acid synthase activity"/>
    <property type="evidence" value="ECO:0007669"/>
    <property type="project" value="TreeGrafter"/>
</dbReference>
<evidence type="ECO:0000313" key="11">
    <source>
        <dbReference type="Proteomes" id="UP000191342"/>
    </source>
</evidence>
<feature type="active site" description="Proton acceptor; for dehydratase activity" evidence="5">
    <location>
        <position position="1313"/>
    </location>
</feature>
<dbReference type="FunFam" id="1.10.1200.10:FF:000011">
    <property type="entry name" value="Sterigmatocystin biosynthesis polyketide synthase"/>
    <property type="match status" value="1"/>
</dbReference>
<dbReference type="InterPro" id="IPR050091">
    <property type="entry name" value="PKS_NRPS_Biosynth_Enz"/>
</dbReference>
<feature type="domain" description="Ketosynthase family 3 (KS3)" evidence="8">
    <location>
        <begin position="365"/>
        <end position="803"/>
    </location>
</feature>
<feature type="domain" description="Carrier" evidence="7">
    <location>
        <begin position="1631"/>
        <end position="1709"/>
    </location>
</feature>
<dbReference type="Gene3D" id="3.10.129.110">
    <property type="entry name" value="Polyketide synthase dehydratase"/>
    <property type="match status" value="1"/>
</dbReference>
<dbReference type="InterPro" id="IPR006162">
    <property type="entry name" value="Ppantetheine_attach_site"/>
</dbReference>
<dbReference type="Pfam" id="PF16073">
    <property type="entry name" value="SAT"/>
    <property type="match status" value="1"/>
</dbReference>
<dbReference type="InterPro" id="IPR016039">
    <property type="entry name" value="Thiolase-like"/>
</dbReference>
<keyword evidence="3" id="KW-0808">Transferase</keyword>
<dbReference type="FunFam" id="3.10.129.110:FF:000001">
    <property type="entry name" value="Sterigmatocystin biosynthesis polyketide synthase"/>
    <property type="match status" value="1"/>
</dbReference>
<dbReference type="InterPro" id="IPR016036">
    <property type="entry name" value="Malonyl_transacylase_ACP-bd"/>
</dbReference>
<reference evidence="11" key="1">
    <citation type="journal article" date="2017" name="Nat. Microbiol.">
        <title>Global analysis of biosynthetic gene clusters reveals vast potential of secondary metabolite production in Penicillium species.</title>
        <authorList>
            <person name="Nielsen J.C."/>
            <person name="Grijseels S."/>
            <person name="Prigent S."/>
            <person name="Ji B."/>
            <person name="Dainat J."/>
            <person name="Nielsen K.F."/>
            <person name="Frisvad J.C."/>
            <person name="Workman M."/>
            <person name="Nielsen J."/>
        </authorList>
    </citation>
    <scope>NUCLEOTIDE SEQUENCE [LARGE SCALE GENOMIC DNA]</scope>
    <source>
        <strain evidence="11">IBT 14082</strain>
    </source>
</reference>
<feature type="region of interest" description="C-terminal hotdog fold" evidence="5">
    <location>
        <begin position="1440"/>
        <end position="1587"/>
    </location>
</feature>
<dbReference type="STRING" id="254877.A0A1V6TAL9"/>
<dbReference type="Pfam" id="PF00550">
    <property type="entry name" value="PP-binding"/>
    <property type="match status" value="2"/>
</dbReference>
<dbReference type="PROSITE" id="PS52019">
    <property type="entry name" value="PKS_MFAS_DH"/>
    <property type="match status" value="1"/>
</dbReference>
<dbReference type="SUPFAM" id="SSF55048">
    <property type="entry name" value="Probable ACP-binding domain of malonyl-CoA ACP transacylase"/>
    <property type="match status" value="1"/>
</dbReference>
<dbReference type="Proteomes" id="UP000191342">
    <property type="component" value="Unassembled WGS sequence"/>
</dbReference>
<dbReference type="InterPro" id="IPR014031">
    <property type="entry name" value="Ketoacyl_synth_C"/>
</dbReference>
<dbReference type="PROSITE" id="PS50075">
    <property type="entry name" value="CARRIER"/>
    <property type="match status" value="2"/>
</dbReference>
<evidence type="ECO:0008006" key="12">
    <source>
        <dbReference type="Google" id="ProtNLM"/>
    </source>
</evidence>
<evidence type="ECO:0000256" key="5">
    <source>
        <dbReference type="PROSITE-ProRule" id="PRU01363"/>
    </source>
</evidence>
<dbReference type="Pfam" id="PF22621">
    <property type="entry name" value="CurL-like_PKS_C"/>
    <property type="match status" value="1"/>
</dbReference>
<dbReference type="SMART" id="SM00825">
    <property type="entry name" value="PKS_KS"/>
    <property type="match status" value="1"/>
</dbReference>
<dbReference type="InterPro" id="IPR030918">
    <property type="entry name" value="PT_fungal_PKS"/>
</dbReference>
<dbReference type="GO" id="GO:0006633">
    <property type="term" value="P:fatty acid biosynthetic process"/>
    <property type="evidence" value="ECO:0007669"/>
    <property type="project" value="InterPro"/>
</dbReference>
<dbReference type="SUPFAM" id="SSF52151">
    <property type="entry name" value="FabD/lysophospholipase-like"/>
    <property type="match status" value="1"/>
</dbReference>
<dbReference type="InterPro" id="IPR032088">
    <property type="entry name" value="SAT"/>
</dbReference>
<evidence type="ECO:0000313" key="10">
    <source>
        <dbReference type="EMBL" id="OQE23412.1"/>
    </source>
</evidence>
<feature type="compositionally biased region" description="Polar residues" evidence="6">
    <location>
        <begin position="1710"/>
        <end position="1731"/>
    </location>
</feature>
<dbReference type="Pfam" id="PF00109">
    <property type="entry name" value="ketoacyl-synt"/>
    <property type="match status" value="1"/>
</dbReference>
<dbReference type="CDD" id="cd00833">
    <property type="entry name" value="PKS"/>
    <property type="match status" value="1"/>
</dbReference>
<feature type="domain" description="PKS/mFAS DH" evidence="9">
    <location>
        <begin position="1281"/>
        <end position="1587"/>
    </location>
</feature>
<feature type="region of interest" description="N-terminal hotdog fold" evidence="5">
    <location>
        <begin position="1281"/>
        <end position="1413"/>
    </location>
</feature>
<evidence type="ECO:0000259" key="9">
    <source>
        <dbReference type="PROSITE" id="PS52019"/>
    </source>
</evidence>
<dbReference type="PROSITE" id="PS00606">
    <property type="entry name" value="KS3_1"/>
    <property type="match status" value="1"/>
</dbReference>
<dbReference type="InterPro" id="IPR036291">
    <property type="entry name" value="NAD(P)-bd_dom_sf"/>
</dbReference>
<evidence type="ECO:0000259" key="7">
    <source>
        <dbReference type="PROSITE" id="PS50075"/>
    </source>
</evidence>
<accession>A0A1V6TAL9</accession>
<dbReference type="Gene3D" id="3.40.47.10">
    <property type="match status" value="1"/>
</dbReference>
<dbReference type="PROSITE" id="PS00012">
    <property type="entry name" value="PHOSPHOPANTETHEINE"/>
    <property type="match status" value="1"/>
</dbReference>
<sequence>MPDNLKLYLFGDQTFHVHLHFKSLLQRRDNPVLDDLLVKAYNVIRTELHKMPLQFKGDLPRFTCLEDLVLWRQDGKRCVPLEMAITCLYQLGSFIIQAEPGDFAADKVRLVGICTGALAAAAVSCSRSILDLVPLAVDSIVVAFRLGLLVTDCAHRLTLPRENDQSWSIIVPRSTAAEAVVQFCSQTRLTSITRPYVSAYAPNGVTVSGPPESLRLLVNSEPFKGFVHEHIPIYGPYHAPHLYSDDVVKDIVGHRVSDNSMASSAQVPLLSSIGRDKANFASFLEAAVRQILLHPIQWSKITGDLQACIQSVGSQSVSVVPIGSTAERLIYTALKETSMAPPVPPRQGQSMISTPEEGSYASPKRPKLAIIGMSGRFPGAKNTDAFWDLLYQGLDVHKPVPPLHWDAKTHVDPSGRRKNTSATPFGCWLDDPAEFDAPFFNISPREAPQIDPAQRLALMTAYEAIEQAGLVPDATPSTRRDRVGVFYGVTSNDWMETNSSQNIDTYFIPGGNRAFIPGRINYCFKFSGPSYAVDTACSSSLAGIHLACNALWQGDIDTAVAGGTNVLTNPDFTAGLDRGHFLSRTGNCKTFDNGADGYCRGEGIGTVIIKRLDDAMVDNDPILGVISGAYTNHSAESTSITRPHSGAQRAIFRQILNKGVVDPYSVSYIEMHGTGTQAGDAGEMASVLDTFAPPLSVVERGRTSDETLYLGSAKANIGHGEAASGVSSLIKVLLMMQKDTIVPHCGIKTEINRKFPKDLTERNVKIALQPAAWPRRTDPSQPRRVFVNNFSAAGGNSALMIEDAPMRSELIEEIDPRSIHVIAVSAKVGASLQGNLRSLLGFLKHNPDICLSQLSYTTTARRMHHQHRAMFAGKGAGEICRHIEAALNDNMGMKRPKSAPKIVFTFTGQGAQYPGMGKGFQIFSLFRIEIRRLDQIAQTLGFPSILPVIQSDEQDIEVFSPTAVQLASVCMQIALSKLWASWNITPVAVLGHSLGEYAALNIAGVLSDAETIYLVGKRADLLQERCTRNTKSMIVVKGSVDDILPVLKGHEYEISCFNSPLETVLSGSNEGISVLKEALTASGLKSTLLRLPYAFHSSQVEPIMSEFEKVASGVTFRKPNIPVLRPLDGQVDYEGKFDAEYLVAHAREPVNMLQALHSARSHQVITDETIVIEIGPHPAVSGMVKAVLGTQIVSLPSAQRARSVWQVLTPALTSLYNAGADVHWAEYHRDFQASHKVLLLPAYCWNLKEYWIQYVGDWSLRKGDPPLTITNIVKLASTTIHRVVEETGDSQKLHIVVEADIARQDLSPLVQGHEVDGVPLCTPSVYADIALSLGTYLVQHYRPTQEENTVDVSDMTISKALILRAVGNQQLLQAHADVDWASQSTIIKFMSFDKKQKLQEHARCVVRLKRSGLQRSLQDNAKKIKQQMQVLRDGIAQGTTARFNRPMVYRMIRPLARFHDDYRAIDEVVLNSNTLEASSRLSFGGVKRGGNFHTHPAIIDSLTQSCGFTMNCNDSTDLDVEVFMNHGWGSFQIFEPLDFDKVYTTYTRMEAGANNLWHGDVVIFDGDKIVAFFGQIAIQGVPRRVLKVILSIESGTRSHKKQQSSQIVEAPAKARDFVPAQAQTSPLVIQASSESKMTRALSIIAGASDLAMEDLTDDTVFADVGIDSLMGLTISASFKEELDLDLDFHDFSFQFPTVGDLRAYLGDSAASPTDTESTDPPSSATGATTPVSDGYAVLPNLDFQRVLEIISEESGIATEDLTNDTNFADSGVDSLLSLVITSRLQDELELNIQHESLFIDCPTLFDLKRALLENMKTTSPTSSVPETKLVSSAAVEGPTEKEATPQYRVKKDSHELSARRARVDEYVQKYIAGFSAPVPSPSTLPGTQDTVVLVTGASGSLGGHLVYHLAQLPYVKTVVCLNRENRAEPYARQQKAMREKGIRFPEALKPKLRVLQTVSSNPMFGLEKSEYDQLVSSVTHLIHNAWPMSAKRPLSGFEPQFQVVRNLIDFACDVVAQRPQGFKLGFQMVSSIGVVGHHGFGNGEQRTMVPEASVDINSVLPNGYSEAKWGCEQMIARTIQQHPDQFRAMIVRLGQIAGSRTSGYWNPMEHFGFLIKSSHMLNALPDVPGKAYWTPVNDIAATLSDLVLADHVPYFIYHIENPVGQPWKELNAILADALNITNLIPFEDWVERVRAAPQRNNPAATLLGFLDSNYLRMSCGGLVLDVQHTLEHSSTLSTVGPVSEEVVRKYIHIWKEIGFLSPMESASS</sequence>
<feature type="active site" description="Proton donor; for dehydratase activity" evidence="5">
    <location>
        <position position="1500"/>
    </location>
</feature>
<evidence type="ECO:0000256" key="4">
    <source>
        <dbReference type="ARBA" id="ARBA00023315"/>
    </source>
</evidence>
<feature type="compositionally biased region" description="Basic and acidic residues" evidence="6">
    <location>
        <begin position="1838"/>
        <end position="1854"/>
    </location>
</feature>
<dbReference type="Gene3D" id="3.30.70.250">
    <property type="entry name" value="Malonyl-CoA ACP transacylase, ACP-binding"/>
    <property type="match status" value="1"/>
</dbReference>
<dbReference type="OrthoDB" id="329835at2759"/>
<dbReference type="Gene3D" id="1.10.1200.10">
    <property type="entry name" value="ACP-like"/>
    <property type="match status" value="2"/>
</dbReference>
<feature type="region of interest" description="Disordered" evidence="6">
    <location>
        <begin position="1818"/>
        <end position="1854"/>
    </location>
</feature>
<keyword evidence="1" id="KW-0596">Phosphopantetheine</keyword>
<dbReference type="GO" id="GO:0044550">
    <property type="term" value="P:secondary metabolite biosynthetic process"/>
    <property type="evidence" value="ECO:0007669"/>
    <property type="project" value="TreeGrafter"/>
</dbReference>
<feature type="region of interest" description="Disordered" evidence="6">
    <location>
        <begin position="1709"/>
        <end position="1731"/>
    </location>
</feature>
<dbReference type="NCBIfam" id="TIGR04532">
    <property type="entry name" value="PT_fungal_PKS"/>
    <property type="match status" value="1"/>
</dbReference>
<dbReference type="InterPro" id="IPR020841">
    <property type="entry name" value="PKS_Beta-ketoAc_synthase_dom"/>
</dbReference>
<evidence type="ECO:0000259" key="8">
    <source>
        <dbReference type="PROSITE" id="PS52004"/>
    </source>
</evidence>
<keyword evidence="11" id="KW-1185">Reference proteome</keyword>
<organism evidence="10 11">
    <name type="scientific">Penicillium flavigenum</name>
    <dbReference type="NCBI Taxonomy" id="254877"/>
    <lineage>
        <taxon>Eukaryota</taxon>
        <taxon>Fungi</taxon>
        <taxon>Dikarya</taxon>
        <taxon>Ascomycota</taxon>
        <taxon>Pezizomycotina</taxon>
        <taxon>Eurotiomycetes</taxon>
        <taxon>Eurotiomycetidae</taxon>
        <taxon>Eurotiales</taxon>
        <taxon>Aspergillaceae</taxon>
        <taxon>Penicillium</taxon>
    </lineage>
</organism>
<dbReference type="InterPro" id="IPR013120">
    <property type="entry name" value="FAR_NAD-bd"/>
</dbReference>
<dbReference type="Pfam" id="PF00698">
    <property type="entry name" value="Acyl_transf_1"/>
    <property type="match status" value="1"/>
</dbReference>
<evidence type="ECO:0000256" key="1">
    <source>
        <dbReference type="ARBA" id="ARBA00022450"/>
    </source>
</evidence>
<dbReference type="InterPro" id="IPR042104">
    <property type="entry name" value="PKS_dehydratase_sf"/>
</dbReference>
<gene>
    <name evidence="10" type="ORF">PENFLA_c011G07354</name>
</gene>
<evidence type="ECO:0000256" key="2">
    <source>
        <dbReference type="ARBA" id="ARBA00022553"/>
    </source>
</evidence>
<dbReference type="SUPFAM" id="SSF51735">
    <property type="entry name" value="NAD(P)-binding Rossmann-fold domains"/>
    <property type="match status" value="1"/>
</dbReference>
<name>A0A1V6TAL9_9EURO</name>